<evidence type="ECO:0000256" key="8">
    <source>
        <dbReference type="ARBA" id="ARBA00022679"/>
    </source>
</evidence>
<evidence type="ECO:0000256" key="1">
    <source>
        <dbReference type="ARBA" id="ARBA00001478"/>
    </source>
</evidence>
<dbReference type="Proteomes" id="UP000182521">
    <property type="component" value="Chromosome"/>
</dbReference>
<dbReference type="HAMAP" id="MF_00484">
    <property type="entry name" value="Glycogen_synth"/>
    <property type="match status" value="1"/>
</dbReference>
<reference evidence="15" key="1">
    <citation type="submission" date="2014-10" db="EMBL/GenBank/DDBJ databases">
        <authorList>
            <person name="Kuske C.R."/>
            <person name="Challacombe J.F."/>
            <person name="Daligault H.E."/>
            <person name="Davenport K.W."/>
            <person name="Johnson S.L."/>
            <person name="Siddaramappa S."/>
            <person name="Petersen J.M."/>
        </authorList>
    </citation>
    <scope>NUCLEOTIDE SEQUENCE [LARGE SCALE GENOMIC DNA]</scope>
    <source>
        <strain evidence="15">CA97-1460</strain>
    </source>
</reference>
<comment type="pathway">
    <text evidence="3 11">Glycan biosynthesis; glycogen biosynthesis.</text>
</comment>
<dbReference type="NCBIfam" id="TIGR02095">
    <property type="entry name" value="glgA"/>
    <property type="match status" value="1"/>
</dbReference>
<feature type="domain" description="Glycosyl transferase family 1" evidence="12">
    <location>
        <begin position="296"/>
        <end position="456"/>
    </location>
</feature>
<sequence length="489" mass="53934">MRVLHVCSELYPLLKTGGLADVAAALPPALSELGVDSRVLVPGFPAFMNNVKKKSLLIELPPKFGANRISIYLAKIPDTKIDIYIIDAPRLYDRPGNPYTDSKNQPYTDNYQRFALLGWVAARLADGLDSQWKPEIIHGHDWHAGLVPAYLKATEIATGIKAVKSVFTIHNLAYQGVFPLNVFPELDLPNYFLNMDGIEFYGQVSFLKAGLYFSDKITTVSPTYAKEIQGQEQGCGLDGLLSNRKYDLYGILNGVDPKVWNPIKDPYIDANYSSTTIAAGKLKCKTALQQMIGLKVQNDAPLFGVVSRLTEQKGLNLVITGLAEILNRGGQIVLLGSGDTALEEAFKSAAKTYPESVAVQIGYDEEQAHRIIAGSDVILVPSRFEPCGLTQLYGLIYGTLPLVHKVGGLADTVTDSSLENLAADEATGFVFDKFSIEDFILAVRRSFALYDRKAEWKKVRKIAMQQQVGWDSAAEKIFDIYKQLISKEK</sequence>
<dbReference type="KEGG" id="frc:KX01_984"/>
<feature type="domain" description="Starch synthase catalytic" evidence="13">
    <location>
        <begin position="2"/>
        <end position="242"/>
    </location>
</feature>
<dbReference type="GO" id="GO:0009011">
    <property type="term" value="F:alpha-1,4-glucan glucosyltransferase (ADP-glucose donor) activity"/>
    <property type="evidence" value="ECO:0007669"/>
    <property type="project" value="UniProtKB-UniRule"/>
</dbReference>
<gene>
    <name evidence="11 14" type="primary">glgA</name>
    <name evidence="14" type="ORF">KX01_984</name>
</gene>
<dbReference type="GO" id="GO:0005829">
    <property type="term" value="C:cytosol"/>
    <property type="evidence" value="ECO:0007669"/>
    <property type="project" value="TreeGrafter"/>
</dbReference>
<accession>A0A1J0KRH9</accession>
<evidence type="ECO:0000313" key="14">
    <source>
        <dbReference type="EMBL" id="APC96306.1"/>
    </source>
</evidence>
<dbReference type="PANTHER" id="PTHR45825">
    <property type="entry name" value="GRANULE-BOUND STARCH SYNTHASE 1, CHLOROPLASTIC/AMYLOPLASTIC"/>
    <property type="match status" value="1"/>
</dbReference>
<dbReference type="OrthoDB" id="9808590at2"/>
<dbReference type="AlphaFoldDB" id="A0A1J0KRH9"/>
<dbReference type="Gene3D" id="3.40.50.2000">
    <property type="entry name" value="Glycogen Phosphorylase B"/>
    <property type="match status" value="2"/>
</dbReference>
<dbReference type="GO" id="GO:0005978">
    <property type="term" value="P:glycogen biosynthetic process"/>
    <property type="evidence" value="ECO:0007669"/>
    <property type="project" value="UniProtKB-UniRule"/>
</dbReference>
<dbReference type="CDD" id="cd03791">
    <property type="entry name" value="GT5_Glycogen_synthase_DULL1-like"/>
    <property type="match status" value="1"/>
</dbReference>
<evidence type="ECO:0000256" key="7">
    <source>
        <dbReference type="ARBA" id="ARBA00022676"/>
    </source>
</evidence>
<evidence type="ECO:0000256" key="2">
    <source>
        <dbReference type="ARBA" id="ARBA00002764"/>
    </source>
</evidence>
<dbReference type="EC" id="2.4.1.21" evidence="5 11"/>
<dbReference type="Pfam" id="PF00534">
    <property type="entry name" value="Glycos_transf_1"/>
    <property type="match status" value="1"/>
</dbReference>
<dbReference type="PANTHER" id="PTHR45825:SF11">
    <property type="entry name" value="ALPHA AMYLASE DOMAIN-CONTAINING PROTEIN"/>
    <property type="match status" value="1"/>
</dbReference>
<dbReference type="InterPro" id="IPR013534">
    <property type="entry name" value="Starch_synth_cat_dom"/>
</dbReference>
<comment type="similarity">
    <text evidence="4 11">Belongs to the glycosyltransferase 1 family. Bacterial/plant glycogen synthase subfamily.</text>
</comment>
<dbReference type="InterPro" id="IPR011835">
    <property type="entry name" value="GS/SS"/>
</dbReference>
<comment type="function">
    <text evidence="2 11">Synthesizes alpha-1,4-glucan chains using ADP-glucose.</text>
</comment>
<dbReference type="InterPro" id="IPR001296">
    <property type="entry name" value="Glyco_trans_1"/>
</dbReference>
<evidence type="ECO:0000256" key="4">
    <source>
        <dbReference type="ARBA" id="ARBA00010281"/>
    </source>
</evidence>
<evidence type="ECO:0000256" key="5">
    <source>
        <dbReference type="ARBA" id="ARBA00012588"/>
    </source>
</evidence>
<evidence type="ECO:0000256" key="3">
    <source>
        <dbReference type="ARBA" id="ARBA00004964"/>
    </source>
</evidence>
<dbReference type="EMBL" id="CP009654">
    <property type="protein sequence ID" value="APC96306.1"/>
    <property type="molecule type" value="Genomic_DNA"/>
</dbReference>
<evidence type="ECO:0000256" key="9">
    <source>
        <dbReference type="ARBA" id="ARBA00023056"/>
    </source>
</evidence>
<name>A0A1J0KRH9_9GAMM</name>
<dbReference type="UniPathway" id="UPA00164"/>
<feature type="binding site" evidence="11">
    <location>
        <position position="15"/>
    </location>
    <ligand>
        <name>ADP-alpha-D-glucose</name>
        <dbReference type="ChEBI" id="CHEBI:57498"/>
    </ligand>
</feature>
<keyword evidence="9 11" id="KW-0320">Glycogen biosynthesis</keyword>
<dbReference type="STRING" id="1542390.KX01_984"/>
<dbReference type="GO" id="GO:0004373">
    <property type="term" value="F:alpha-1,4-glucan glucosyltransferase (UDP-glucose donor) activity"/>
    <property type="evidence" value="ECO:0007669"/>
    <property type="project" value="InterPro"/>
</dbReference>
<dbReference type="NCBIfam" id="NF001899">
    <property type="entry name" value="PRK00654.1-2"/>
    <property type="match status" value="1"/>
</dbReference>
<dbReference type="Pfam" id="PF08323">
    <property type="entry name" value="Glyco_transf_5"/>
    <property type="match status" value="1"/>
</dbReference>
<keyword evidence="8 11" id="KW-0808">Transferase</keyword>
<evidence type="ECO:0000259" key="13">
    <source>
        <dbReference type="Pfam" id="PF08323"/>
    </source>
</evidence>
<dbReference type="SUPFAM" id="SSF53756">
    <property type="entry name" value="UDP-Glycosyltransferase/glycogen phosphorylase"/>
    <property type="match status" value="1"/>
</dbReference>
<keyword evidence="15" id="KW-1185">Reference proteome</keyword>
<proteinExistence type="inferred from homology"/>
<protein>
    <recommendedName>
        <fullName evidence="6 11">Glycogen synthase</fullName>
        <ecNumber evidence="5 11">2.4.1.21</ecNumber>
    </recommendedName>
    <alternativeName>
        <fullName evidence="10 11">Starch [bacterial glycogen] synthase</fullName>
    </alternativeName>
</protein>
<comment type="catalytic activity">
    <reaction evidence="1 11">
        <text>[(1-&gt;4)-alpha-D-glucosyl](n) + ADP-alpha-D-glucose = [(1-&gt;4)-alpha-D-glucosyl](n+1) + ADP + H(+)</text>
        <dbReference type="Rhea" id="RHEA:18189"/>
        <dbReference type="Rhea" id="RHEA-COMP:9584"/>
        <dbReference type="Rhea" id="RHEA-COMP:9587"/>
        <dbReference type="ChEBI" id="CHEBI:15378"/>
        <dbReference type="ChEBI" id="CHEBI:15444"/>
        <dbReference type="ChEBI" id="CHEBI:57498"/>
        <dbReference type="ChEBI" id="CHEBI:456216"/>
        <dbReference type="EC" id="2.4.1.21"/>
    </reaction>
</comment>
<evidence type="ECO:0000313" key="15">
    <source>
        <dbReference type="Proteomes" id="UP000182521"/>
    </source>
</evidence>
<organism evidence="14 15">
    <name type="scientific">Francisella frigiditurris</name>
    <dbReference type="NCBI Taxonomy" id="1542390"/>
    <lineage>
        <taxon>Bacteria</taxon>
        <taxon>Pseudomonadati</taxon>
        <taxon>Pseudomonadota</taxon>
        <taxon>Gammaproteobacteria</taxon>
        <taxon>Thiotrichales</taxon>
        <taxon>Francisellaceae</taxon>
        <taxon>Francisella</taxon>
    </lineage>
</organism>
<keyword evidence="7 11" id="KW-0328">Glycosyltransferase</keyword>
<evidence type="ECO:0000256" key="10">
    <source>
        <dbReference type="ARBA" id="ARBA00031722"/>
    </source>
</evidence>
<evidence type="ECO:0000256" key="11">
    <source>
        <dbReference type="HAMAP-Rule" id="MF_00484"/>
    </source>
</evidence>
<evidence type="ECO:0000259" key="12">
    <source>
        <dbReference type="Pfam" id="PF00534"/>
    </source>
</evidence>
<dbReference type="RefSeq" id="WP_071663912.1">
    <property type="nucleotide sequence ID" value="NZ_CP009654.1"/>
</dbReference>
<evidence type="ECO:0000256" key="6">
    <source>
        <dbReference type="ARBA" id="ARBA00019935"/>
    </source>
</evidence>